<dbReference type="SMART" id="SM00054">
    <property type="entry name" value="EFh"/>
    <property type="match status" value="4"/>
</dbReference>
<dbReference type="Pfam" id="PF13499">
    <property type="entry name" value="EF-hand_7"/>
    <property type="match status" value="2"/>
</dbReference>
<evidence type="ECO:0000256" key="3">
    <source>
        <dbReference type="ARBA" id="ARBA00022737"/>
    </source>
</evidence>
<dbReference type="GO" id="GO:0005509">
    <property type="term" value="F:calcium ion binding"/>
    <property type="evidence" value="ECO:0007669"/>
    <property type="project" value="InterPro"/>
</dbReference>
<evidence type="ECO:0000259" key="6">
    <source>
        <dbReference type="PROSITE" id="PS50222"/>
    </source>
</evidence>
<dbReference type="RefSeq" id="XP_009761604.1">
    <property type="nucleotide sequence ID" value="XM_009763302.1"/>
</dbReference>
<feature type="domain" description="EF-hand" evidence="6">
    <location>
        <begin position="163"/>
        <end position="198"/>
    </location>
</feature>
<evidence type="ECO:0000256" key="1">
    <source>
        <dbReference type="ARBA" id="ARBA00003291"/>
    </source>
</evidence>
<dbReference type="Proteomes" id="UP000189701">
    <property type="component" value="Unplaced"/>
</dbReference>
<dbReference type="eggNOG" id="KOG0027">
    <property type="taxonomic scope" value="Eukaryota"/>
</dbReference>
<evidence type="ECO:0000256" key="4">
    <source>
        <dbReference type="ARBA" id="ARBA00022837"/>
    </source>
</evidence>
<reference evidence="7" key="1">
    <citation type="journal article" date="2013" name="Genome Biol.">
        <title>Reference genomes and transcriptomes of Nicotiana sylvestris and Nicotiana tomentosiformis.</title>
        <authorList>
            <person name="Sierro N."/>
            <person name="Battey J.N."/>
            <person name="Ouadi S."/>
            <person name="Bovet L."/>
            <person name="Goepfert S."/>
            <person name="Bakaher N."/>
            <person name="Peitsch M.C."/>
            <person name="Ivanov N.V."/>
        </authorList>
    </citation>
    <scope>NUCLEOTIDE SEQUENCE [LARGE SCALE GENOMIC DNA]</scope>
</reference>
<reference evidence="8" key="2">
    <citation type="submission" date="2025-08" db="UniProtKB">
        <authorList>
            <consortium name="RefSeq"/>
        </authorList>
    </citation>
    <scope>IDENTIFICATION</scope>
    <source>
        <tissue evidence="8">Leaf</tissue>
    </source>
</reference>
<dbReference type="PANTHER" id="PTHR10891">
    <property type="entry name" value="EF-HAND CALCIUM-BINDING DOMAIN CONTAINING PROTEIN"/>
    <property type="match status" value="1"/>
</dbReference>
<dbReference type="InterPro" id="IPR011992">
    <property type="entry name" value="EF-hand-dom_pair"/>
</dbReference>
<dbReference type="SUPFAM" id="SSF47473">
    <property type="entry name" value="EF-hand"/>
    <property type="match status" value="1"/>
</dbReference>
<keyword evidence="4" id="KW-0106">Calcium</keyword>
<gene>
    <name evidence="8" type="primary">LOC104213758</name>
</gene>
<evidence type="ECO:0000256" key="5">
    <source>
        <dbReference type="SAM" id="Phobius"/>
    </source>
</evidence>
<dbReference type="KEGG" id="nsy:104213758"/>
<feature type="domain" description="EF-hand" evidence="6">
    <location>
        <begin position="77"/>
        <end position="112"/>
    </location>
</feature>
<name>A0A1U7VH23_NICSY</name>
<dbReference type="FunFam" id="1.10.238.10:FF:000089">
    <property type="entry name" value="calmodulin-like protein 3"/>
    <property type="match status" value="1"/>
</dbReference>
<keyword evidence="5" id="KW-1133">Transmembrane helix</keyword>
<feature type="domain" description="EF-hand" evidence="6">
    <location>
        <begin position="113"/>
        <end position="148"/>
    </location>
</feature>
<organism evidence="7 8">
    <name type="scientific">Nicotiana sylvestris</name>
    <name type="common">Wood tobacco</name>
    <name type="synonym">South American tobacco</name>
    <dbReference type="NCBI Taxonomy" id="4096"/>
    <lineage>
        <taxon>Eukaryota</taxon>
        <taxon>Viridiplantae</taxon>
        <taxon>Streptophyta</taxon>
        <taxon>Embryophyta</taxon>
        <taxon>Tracheophyta</taxon>
        <taxon>Spermatophyta</taxon>
        <taxon>Magnoliopsida</taxon>
        <taxon>eudicotyledons</taxon>
        <taxon>Gunneridae</taxon>
        <taxon>Pentapetalae</taxon>
        <taxon>asterids</taxon>
        <taxon>lamiids</taxon>
        <taxon>Solanales</taxon>
        <taxon>Solanaceae</taxon>
        <taxon>Nicotianoideae</taxon>
        <taxon>Nicotianeae</taxon>
        <taxon>Nicotiana</taxon>
    </lineage>
</organism>
<feature type="domain" description="EF-hand" evidence="6">
    <location>
        <begin position="201"/>
        <end position="236"/>
    </location>
</feature>
<dbReference type="InterPro" id="IPR018247">
    <property type="entry name" value="EF_Hand_1_Ca_BS"/>
</dbReference>
<evidence type="ECO:0000313" key="7">
    <source>
        <dbReference type="Proteomes" id="UP000189701"/>
    </source>
</evidence>
<keyword evidence="5" id="KW-0472">Membrane</keyword>
<dbReference type="InterPro" id="IPR039647">
    <property type="entry name" value="EF_hand_pair_protein_CML-like"/>
</dbReference>
<dbReference type="PROSITE" id="PS50222">
    <property type="entry name" value="EF_HAND_2"/>
    <property type="match status" value="4"/>
</dbReference>
<accession>A0A1U7VH23</accession>
<keyword evidence="3" id="KW-0677">Repeat</keyword>
<evidence type="ECO:0000256" key="2">
    <source>
        <dbReference type="ARBA" id="ARBA00022723"/>
    </source>
</evidence>
<dbReference type="InterPro" id="IPR002048">
    <property type="entry name" value="EF_hand_dom"/>
</dbReference>
<proteinExistence type="predicted"/>
<dbReference type="CDD" id="cd00051">
    <property type="entry name" value="EFh"/>
    <property type="match status" value="1"/>
</dbReference>
<sequence length="240" mass="27288">MSTLLSILFLAILFIIGLITTILNFPKEKFKTWLQSISQKSPPLHEKSISTTCSTSRKMDEKKVKNSSIKSTSSNNYNKLELRSIFATFDKNNDGYITKQELKLSLKNIGIFMEDKDIVDMVDKVDSNKDGLIDLDEFYQLCHTFLGIEAVNEGEMNEEEESNREKDLKDAFDVFDYDKDGLISAEELSKILSSLGLRQGKKLDYCKEMIRKVDVDGDGMVNFDEFKKMIKGCGTLVPIS</sequence>
<feature type="transmembrane region" description="Helical" evidence="5">
    <location>
        <begin position="6"/>
        <end position="25"/>
    </location>
</feature>
<keyword evidence="7" id="KW-1185">Reference proteome</keyword>
<evidence type="ECO:0000313" key="8">
    <source>
        <dbReference type="RefSeq" id="XP_009761604.1"/>
    </source>
</evidence>
<dbReference type="GeneID" id="104213758"/>
<protein>
    <submittedName>
        <fullName evidence="8">Calmodulin-like protein 3</fullName>
    </submittedName>
</protein>
<dbReference type="PROSITE" id="PS00018">
    <property type="entry name" value="EF_HAND_1"/>
    <property type="match status" value="4"/>
</dbReference>
<keyword evidence="5" id="KW-0812">Transmembrane</keyword>
<dbReference type="GO" id="GO:0005737">
    <property type="term" value="C:cytoplasm"/>
    <property type="evidence" value="ECO:0007669"/>
    <property type="project" value="UniProtKB-ARBA"/>
</dbReference>
<dbReference type="AlphaFoldDB" id="A0A1U7VH23"/>
<dbReference type="STRING" id="4096.A0A1U7VH23"/>
<comment type="function">
    <text evidence="1">Potential calcium sensor.</text>
</comment>
<keyword evidence="2" id="KW-0479">Metal-binding</keyword>
<dbReference type="Gene3D" id="1.10.238.10">
    <property type="entry name" value="EF-hand"/>
    <property type="match status" value="2"/>
</dbReference>